<dbReference type="Proteomes" id="UP000028545">
    <property type="component" value="Unassembled WGS sequence"/>
</dbReference>
<dbReference type="InterPro" id="IPR050186">
    <property type="entry name" value="TPT_transporter"/>
</dbReference>
<keyword evidence="6 8" id="KW-1133">Transmembrane helix</keyword>
<evidence type="ECO:0000259" key="9">
    <source>
        <dbReference type="Pfam" id="PF03151"/>
    </source>
</evidence>
<name>A0A084G969_PSEDA</name>
<keyword evidence="11" id="KW-1185">Reference proteome</keyword>
<evidence type="ECO:0000313" key="10">
    <source>
        <dbReference type="EMBL" id="KEZ43881.1"/>
    </source>
</evidence>
<gene>
    <name evidence="10" type="ORF">SAPIO_CDS4053</name>
</gene>
<dbReference type="EMBL" id="JOWA01000090">
    <property type="protein sequence ID" value="KEZ43881.1"/>
    <property type="molecule type" value="Genomic_DNA"/>
</dbReference>
<evidence type="ECO:0000256" key="7">
    <source>
        <dbReference type="ARBA" id="ARBA00023136"/>
    </source>
</evidence>
<evidence type="ECO:0000256" key="3">
    <source>
        <dbReference type="ARBA" id="ARBA00010425"/>
    </source>
</evidence>
<dbReference type="RefSeq" id="XP_016643680.1">
    <property type="nucleotide sequence ID" value="XM_016786704.1"/>
</dbReference>
<organism evidence="10 11">
    <name type="scientific">Pseudallescheria apiosperma</name>
    <name type="common">Scedosporium apiospermum</name>
    <dbReference type="NCBI Taxonomy" id="563466"/>
    <lineage>
        <taxon>Eukaryota</taxon>
        <taxon>Fungi</taxon>
        <taxon>Dikarya</taxon>
        <taxon>Ascomycota</taxon>
        <taxon>Pezizomycotina</taxon>
        <taxon>Sordariomycetes</taxon>
        <taxon>Hypocreomycetidae</taxon>
        <taxon>Microascales</taxon>
        <taxon>Microascaceae</taxon>
        <taxon>Scedosporium</taxon>
    </lineage>
</organism>
<evidence type="ECO:0000256" key="6">
    <source>
        <dbReference type="ARBA" id="ARBA00022989"/>
    </source>
</evidence>
<evidence type="ECO:0000256" key="8">
    <source>
        <dbReference type="SAM" id="Phobius"/>
    </source>
</evidence>
<evidence type="ECO:0000256" key="1">
    <source>
        <dbReference type="ARBA" id="ARBA00003420"/>
    </source>
</evidence>
<feature type="transmembrane region" description="Helical" evidence="8">
    <location>
        <begin position="266"/>
        <end position="286"/>
    </location>
</feature>
<sequence length="394" mass="43266">MSNELPVTEKPGAPGFSLHPGFYILNWMFFSNMTILFNKWLIDTAGFRYPVLLTCWHLVFATIATQILSRTTSLVDGRKKVKMTGRVYLRAVVPIGVLYSGSLVCSNLVYLYLNVAFIQMLKASGPIAVLFVSWLWGVAHPSFENIVNIVGIAVGVALASAGEIEFSWIGFMFQFAAVIFEAMRLVMIQILLSGDDMKMDPLVSLYYYAPVCAVMNFIVCLFTEFPSFQVADLVQTGPFMLILNAGVAFMLNVASVFLIGKTSSLVLTLAGIFKAILLVIASVIIWNTTITFLQFFGYSIALFGLVYYSLGWTQIKNLSAATSTWVSGAYASGFSDTRGTPRVKRYVTIGLAVFIGFMLLVGLTRGSSGSTTPMRSPDSEGWGFGWMSNLGWGQ</sequence>
<feature type="transmembrane region" description="Helical" evidence="8">
    <location>
        <begin position="346"/>
        <end position="364"/>
    </location>
</feature>
<dbReference type="GeneID" id="27723125"/>
<dbReference type="Pfam" id="PF03151">
    <property type="entry name" value="TPT"/>
    <property type="match status" value="1"/>
</dbReference>
<comment type="subunit">
    <text evidence="4">Homooligomer.</text>
</comment>
<proteinExistence type="inferred from homology"/>
<dbReference type="InterPro" id="IPR004853">
    <property type="entry name" value="Sugar_P_trans_dom"/>
</dbReference>
<dbReference type="AlphaFoldDB" id="A0A084G969"/>
<feature type="transmembrane region" description="Helical" evidence="8">
    <location>
        <begin position="205"/>
        <end position="225"/>
    </location>
</feature>
<feature type="domain" description="Sugar phosphate transporter" evidence="9">
    <location>
        <begin position="21"/>
        <end position="309"/>
    </location>
</feature>
<accession>A0A084G969</accession>
<feature type="transmembrane region" description="Helical" evidence="8">
    <location>
        <begin position="168"/>
        <end position="193"/>
    </location>
</feature>
<dbReference type="PANTHER" id="PTHR11132">
    <property type="entry name" value="SOLUTE CARRIER FAMILY 35"/>
    <property type="match status" value="1"/>
</dbReference>
<evidence type="ECO:0000256" key="5">
    <source>
        <dbReference type="ARBA" id="ARBA00022692"/>
    </source>
</evidence>
<evidence type="ECO:0000256" key="2">
    <source>
        <dbReference type="ARBA" id="ARBA00004477"/>
    </source>
</evidence>
<protein>
    <recommendedName>
        <fullName evidence="9">Sugar phosphate transporter domain-containing protein</fullName>
    </recommendedName>
</protein>
<feature type="transmembrane region" description="Helical" evidence="8">
    <location>
        <begin position="237"/>
        <end position="259"/>
    </location>
</feature>
<comment type="caution">
    <text evidence="10">The sequence shown here is derived from an EMBL/GenBank/DDBJ whole genome shotgun (WGS) entry which is preliminary data.</text>
</comment>
<feature type="transmembrane region" description="Helical" evidence="8">
    <location>
        <begin position="88"/>
        <end position="110"/>
    </location>
</feature>
<comment type="subcellular location">
    <subcellularLocation>
        <location evidence="2">Endoplasmic reticulum membrane</location>
        <topology evidence="2">Multi-pass membrane protein</topology>
    </subcellularLocation>
</comment>
<keyword evidence="7 8" id="KW-0472">Membrane</keyword>
<keyword evidence="5 8" id="KW-0812">Transmembrane</keyword>
<dbReference type="OMA" id="VVMIQVM"/>
<feature type="transmembrane region" description="Helical" evidence="8">
    <location>
        <begin position="145"/>
        <end position="162"/>
    </location>
</feature>
<dbReference type="GO" id="GO:0005789">
    <property type="term" value="C:endoplasmic reticulum membrane"/>
    <property type="evidence" value="ECO:0007669"/>
    <property type="project" value="UniProtKB-SubCell"/>
</dbReference>
<evidence type="ECO:0000256" key="4">
    <source>
        <dbReference type="ARBA" id="ARBA00011182"/>
    </source>
</evidence>
<dbReference type="HOGENOM" id="CLU_022332_0_2_1"/>
<reference evidence="10 11" key="1">
    <citation type="journal article" date="2014" name="Genome Announc.">
        <title>Draft genome sequence of the pathogenic fungus Scedosporium apiospermum.</title>
        <authorList>
            <person name="Vandeputte P."/>
            <person name="Ghamrawi S."/>
            <person name="Rechenmann M."/>
            <person name="Iltis A."/>
            <person name="Giraud S."/>
            <person name="Fleury M."/>
            <person name="Thornton C."/>
            <person name="Delhaes L."/>
            <person name="Meyer W."/>
            <person name="Papon N."/>
            <person name="Bouchara J.P."/>
        </authorList>
    </citation>
    <scope>NUCLEOTIDE SEQUENCE [LARGE SCALE GENOMIC DNA]</scope>
    <source>
        <strain evidence="10 11">IHEM 14462</strain>
    </source>
</reference>
<feature type="transmembrane region" description="Helical" evidence="8">
    <location>
        <begin position="47"/>
        <end position="68"/>
    </location>
</feature>
<comment type="function">
    <text evidence="1">Involved in the import of GDP-mannose from the cytoplasm into the Golgi lumen.</text>
</comment>
<feature type="transmembrane region" description="Helical" evidence="8">
    <location>
        <begin position="292"/>
        <end position="310"/>
    </location>
</feature>
<dbReference type="OrthoDB" id="6418713at2759"/>
<feature type="transmembrane region" description="Helical" evidence="8">
    <location>
        <begin position="116"/>
        <end position="138"/>
    </location>
</feature>
<comment type="similarity">
    <text evidence="3">Belongs to the TPT transporter family. SLC35D subfamily.</text>
</comment>
<dbReference type="KEGG" id="sapo:SAPIO_CDS4053"/>
<evidence type="ECO:0000313" key="11">
    <source>
        <dbReference type="Proteomes" id="UP000028545"/>
    </source>
</evidence>
<dbReference type="VEuPathDB" id="FungiDB:SAPIO_CDS4053"/>